<dbReference type="InterPro" id="IPR000859">
    <property type="entry name" value="CUB_dom"/>
</dbReference>
<proteinExistence type="predicted"/>
<sequence>HCPLYKISEEYESDFSSLGFPDNLPRNGKCEIYFRSKERDKVIHLRFSELFLSPSDSVEVFDDQFDNGVIASYSWEEKPYVSVTSKGHSARVVFNLKNAETKFGRRFRLVYKSLTA</sequence>
<feature type="non-terminal residue" evidence="3">
    <location>
        <position position="116"/>
    </location>
</feature>
<dbReference type="SUPFAM" id="SSF49854">
    <property type="entry name" value="Spermadhesin, CUB domain"/>
    <property type="match status" value="1"/>
</dbReference>
<dbReference type="EMBL" id="CACRXK020012198">
    <property type="protein sequence ID" value="CAB4022863.1"/>
    <property type="molecule type" value="Genomic_DNA"/>
</dbReference>
<dbReference type="Pfam" id="PF00431">
    <property type="entry name" value="CUB"/>
    <property type="match status" value="1"/>
</dbReference>
<accession>A0A6S7IYR9</accession>
<dbReference type="SMART" id="SM00042">
    <property type="entry name" value="CUB"/>
    <property type="match status" value="1"/>
</dbReference>
<keyword evidence="4" id="KW-1185">Reference proteome</keyword>
<dbReference type="CDD" id="cd00041">
    <property type="entry name" value="CUB"/>
    <property type="match status" value="1"/>
</dbReference>
<dbReference type="Proteomes" id="UP001152795">
    <property type="component" value="Unassembled WGS sequence"/>
</dbReference>
<gene>
    <name evidence="3" type="ORF">PACLA_8A061676</name>
</gene>
<evidence type="ECO:0000313" key="3">
    <source>
        <dbReference type="EMBL" id="CAB4022863.1"/>
    </source>
</evidence>
<comment type="caution">
    <text evidence="2">Lacks conserved residue(s) required for the propagation of feature annotation.</text>
</comment>
<dbReference type="Gene3D" id="2.60.120.290">
    <property type="entry name" value="Spermadhesin, CUB domain"/>
    <property type="match status" value="1"/>
</dbReference>
<dbReference type="InterPro" id="IPR035914">
    <property type="entry name" value="Sperma_CUB_dom_sf"/>
</dbReference>
<protein>
    <submittedName>
        <fullName evidence="3">Uncharacterized protein</fullName>
    </submittedName>
</protein>
<keyword evidence="1" id="KW-1015">Disulfide bond</keyword>
<dbReference type="PROSITE" id="PS01180">
    <property type="entry name" value="CUB"/>
    <property type="match status" value="1"/>
</dbReference>
<comment type="caution">
    <text evidence="3">The sequence shown here is derived from an EMBL/GenBank/DDBJ whole genome shotgun (WGS) entry which is preliminary data.</text>
</comment>
<dbReference type="AlphaFoldDB" id="A0A6S7IYR9"/>
<feature type="non-terminal residue" evidence="3">
    <location>
        <position position="1"/>
    </location>
</feature>
<evidence type="ECO:0000313" key="4">
    <source>
        <dbReference type="Proteomes" id="UP001152795"/>
    </source>
</evidence>
<reference evidence="3" key="1">
    <citation type="submission" date="2020-04" db="EMBL/GenBank/DDBJ databases">
        <authorList>
            <person name="Alioto T."/>
            <person name="Alioto T."/>
            <person name="Gomez Garrido J."/>
        </authorList>
    </citation>
    <scope>NUCLEOTIDE SEQUENCE</scope>
    <source>
        <strain evidence="3">A484AB</strain>
    </source>
</reference>
<evidence type="ECO:0000256" key="2">
    <source>
        <dbReference type="PROSITE-ProRule" id="PRU00059"/>
    </source>
</evidence>
<organism evidence="3 4">
    <name type="scientific">Paramuricea clavata</name>
    <name type="common">Red gorgonian</name>
    <name type="synonym">Violescent sea-whip</name>
    <dbReference type="NCBI Taxonomy" id="317549"/>
    <lineage>
        <taxon>Eukaryota</taxon>
        <taxon>Metazoa</taxon>
        <taxon>Cnidaria</taxon>
        <taxon>Anthozoa</taxon>
        <taxon>Octocorallia</taxon>
        <taxon>Malacalcyonacea</taxon>
        <taxon>Plexauridae</taxon>
        <taxon>Paramuricea</taxon>
    </lineage>
</organism>
<evidence type="ECO:0000256" key="1">
    <source>
        <dbReference type="ARBA" id="ARBA00023157"/>
    </source>
</evidence>
<name>A0A6S7IYR9_PARCT</name>